<evidence type="ECO:0000259" key="3">
    <source>
        <dbReference type="PROSITE" id="PS50076"/>
    </source>
</evidence>
<feature type="domain" description="J" evidence="3">
    <location>
        <begin position="20"/>
        <end position="88"/>
    </location>
</feature>
<dbReference type="Proteomes" id="UP000751190">
    <property type="component" value="Unassembled WGS sequence"/>
</dbReference>
<dbReference type="EMBL" id="JAGTXO010000021">
    <property type="protein sequence ID" value="KAG8462321.1"/>
    <property type="molecule type" value="Genomic_DNA"/>
</dbReference>
<dbReference type="PRINTS" id="PR00625">
    <property type="entry name" value="JDOMAIN"/>
</dbReference>
<dbReference type="GO" id="GO:0044183">
    <property type="term" value="F:protein folding chaperone"/>
    <property type="evidence" value="ECO:0007669"/>
    <property type="project" value="TreeGrafter"/>
</dbReference>
<sequence>MAPRMLVLLLLATILVSGDDLYEALGVARTATERELRSAYRKLALKHHPDKQGRSEREPNAAERFLAISRAYQILADKEKRAVYDRYGEDGVRRFEAGEPPAQPDAGAHAPAGARAGFPGHTRREATFVFADADELFRHFFGVEEADMEAELRWSSPPPAAGAPRSAGGSRLAKSRFAGGGSFGRSAARAGGAARFSAGEPVRAAGVFARSSTVRELSSADLERLLVGAATPHGGPGGGASAPVRFVFFHSRAAPAASAFIAALLDKLAPVLDGIVDVYALDAHADDGATRLAAMLNVEALPALQAFSATSGRRLALALDEEVGALSSAALGRFALMALEPGSAPVDDSESLGRFVAVCGARARCGCALLLPARDEASPLWHALGHRLAPDWELAHAVPGSARDDSSAWADELAKVAGGGHSPSVGVLETGARGGTPSFVAAYTGPPAYAPLRAFFDGACVARVPVR</sequence>
<feature type="region of interest" description="Disordered" evidence="1">
    <location>
        <begin position="152"/>
        <end position="172"/>
    </location>
</feature>
<feature type="chain" id="PRO_5035329524" description="J domain-containing protein" evidence="2">
    <location>
        <begin position="19"/>
        <end position="467"/>
    </location>
</feature>
<evidence type="ECO:0000313" key="4">
    <source>
        <dbReference type="EMBL" id="KAG8462321.1"/>
    </source>
</evidence>
<dbReference type="Gene3D" id="1.10.287.110">
    <property type="entry name" value="DnaJ domain"/>
    <property type="match status" value="1"/>
</dbReference>
<proteinExistence type="predicted"/>
<accession>A0A8J6C8W3</accession>
<dbReference type="OMA" id="APDWELA"/>
<dbReference type="SMART" id="SM00271">
    <property type="entry name" value="DnaJ"/>
    <property type="match status" value="1"/>
</dbReference>
<protein>
    <recommendedName>
        <fullName evidence="3">J domain-containing protein</fullName>
    </recommendedName>
</protein>
<reference evidence="4" key="1">
    <citation type="submission" date="2021-05" db="EMBL/GenBank/DDBJ databases">
        <title>The genome of the haptophyte Pavlova lutheri (Diacronema luteri, Pavlovales) - a model for lipid biosynthesis in eukaryotic algae.</title>
        <authorList>
            <person name="Hulatt C.J."/>
            <person name="Posewitz M.C."/>
        </authorList>
    </citation>
    <scope>NUCLEOTIDE SEQUENCE</scope>
    <source>
        <strain evidence="4">NIVA-4/92</strain>
    </source>
</reference>
<dbReference type="PROSITE" id="PS50076">
    <property type="entry name" value="DNAJ_2"/>
    <property type="match status" value="1"/>
</dbReference>
<gene>
    <name evidence="4" type="ORF">KFE25_012141</name>
</gene>
<organism evidence="4 5">
    <name type="scientific">Diacronema lutheri</name>
    <name type="common">Unicellular marine alga</name>
    <name type="synonym">Monochrysis lutheri</name>
    <dbReference type="NCBI Taxonomy" id="2081491"/>
    <lineage>
        <taxon>Eukaryota</taxon>
        <taxon>Haptista</taxon>
        <taxon>Haptophyta</taxon>
        <taxon>Pavlovophyceae</taxon>
        <taxon>Pavlovales</taxon>
        <taxon>Pavlovaceae</taxon>
        <taxon>Diacronema</taxon>
    </lineage>
</organism>
<dbReference type="InterPro" id="IPR036869">
    <property type="entry name" value="J_dom_sf"/>
</dbReference>
<dbReference type="GO" id="GO:0005737">
    <property type="term" value="C:cytoplasm"/>
    <property type="evidence" value="ECO:0007669"/>
    <property type="project" value="TreeGrafter"/>
</dbReference>
<dbReference type="OrthoDB" id="552049at2759"/>
<feature type="compositionally biased region" description="Low complexity" evidence="1">
    <location>
        <begin position="162"/>
        <end position="172"/>
    </location>
</feature>
<evidence type="ECO:0000313" key="5">
    <source>
        <dbReference type="Proteomes" id="UP000751190"/>
    </source>
</evidence>
<feature type="signal peptide" evidence="2">
    <location>
        <begin position="1"/>
        <end position="18"/>
    </location>
</feature>
<keyword evidence="2" id="KW-0732">Signal</keyword>
<dbReference type="InterPro" id="IPR001623">
    <property type="entry name" value="DnaJ_domain"/>
</dbReference>
<dbReference type="PANTHER" id="PTHR43948">
    <property type="entry name" value="DNAJ HOMOLOG SUBFAMILY B"/>
    <property type="match status" value="1"/>
</dbReference>
<dbReference type="AlphaFoldDB" id="A0A8J6C8W3"/>
<keyword evidence="5" id="KW-1185">Reference proteome</keyword>
<name>A0A8J6C8W3_DIALT</name>
<dbReference type="CDD" id="cd06257">
    <property type="entry name" value="DnaJ"/>
    <property type="match status" value="1"/>
</dbReference>
<dbReference type="SUPFAM" id="SSF46565">
    <property type="entry name" value="Chaperone J-domain"/>
    <property type="match status" value="1"/>
</dbReference>
<evidence type="ECO:0000256" key="2">
    <source>
        <dbReference type="SAM" id="SignalP"/>
    </source>
</evidence>
<dbReference type="Pfam" id="PF00226">
    <property type="entry name" value="DnaJ"/>
    <property type="match status" value="1"/>
</dbReference>
<evidence type="ECO:0000256" key="1">
    <source>
        <dbReference type="SAM" id="MobiDB-lite"/>
    </source>
</evidence>
<comment type="caution">
    <text evidence="4">The sequence shown here is derived from an EMBL/GenBank/DDBJ whole genome shotgun (WGS) entry which is preliminary data.</text>
</comment>
<dbReference type="GO" id="GO:0051087">
    <property type="term" value="F:protein-folding chaperone binding"/>
    <property type="evidence" value="ECO:0007669"/>
    <property type="project" value="TreeGrafter"/>
</dbReference>
<dbReference type="GO" id="GO:0051082">
    <property type="term" value="F:unfolded protein binding"/>
    <property type="evidence" value="ECO:0007669"/>
    <property type="project" value="TreeGrafter"/>
</dbReference>
<dbReference type="PANTHER" id="PTHR43948:SF10">
    <property type="entry name" value="MRJ, ISOFORM E"/>
    <property type="match status" value="1"/>
</dbReference>